<protein>
    <submittedName>
        <fullName evidence="1">Uncharacterized protein</fullName>
    </submittedName>
</protein>
<organism evidence="1">
    <name type="scientific">marine sediment metagenome</name>
    <dbReference type="NCBI Taxonomy" id="412755"/>
    <lineage>
        <taxon>unclassified sequences</taxon>
        <taxon>metagenomes</taxon>
        <taxon>ecological metagenomes</taxon>
    </lineage>
</organism>
<dbReference type="EMBL" id="BARU01014677">
    <property type="protein sequence ID" value="GAH35533.1"/>
    <property type="molecule type" value="Genomic_DNA"/>
</dbReference>
<evidence type="ECO:0000313" key="1">
    <source>
        <dbReference type="EMBL" id="GAH35533.1"/>
    </source>
</evidence>
<gene>
    <name evidence="1" type="ORF">S03H2_25756</name>
</gene>
<proteinExistence type="predicted"/>
<dbReference type="AlphaFoldDB" id="X1GRB7"/>
<sequence length="73" mass="8461">MTAGDARFEVFRDPTDSWVVWDCERDNFASLGANALYGLAESYARRMCHFLNTTRDAHRRASRPWLRPVPSSR</sequence>
<name>X1GRB7_9ZZZZ</name>
<comment type="caution">
    <text evidence="1">The sequence shown here is derived from an EMBL/GenBank/DDBJ whole genome shotgun (WGS) entry which is preliminary data.</text>
</comment>
<accession>X1GRB7</accession>
<reference evidence="1" key="1">
    <citation type="journal article" date="2014" name="Front. Microbiol.">
        <title>High frequency of phylogenetically diverse reductive dehalogenase-homologous genes in deep subseafloor sedimentary metagenomes.</title>
        <authorList>
            <person name="Kawai M."/>
            <person name="Futagami T."/>
            <person name="Toyoda A."/>
            <person name="Takaki Y."/>
            <person name="Nishi S."/>
            <person name="Hori S."/>
            <person name="Arai W."/>
            <person name="Tsubouchi T."/>
            <person name="Morono Y."/>
            <person name="Uchiyama I."/>
            <person name="Ito T."/>
            <person name="Fujiyama A."/>
            <person name="Inagaki F."/>
            <person name="Takami H."/>
        </authorList>
    </citation>
    <scope>NUCLEOTIDE SEQUENCE</scope>
    <source>
        <strain evidence="1">Expedition CK06-06</strain>
    </source>
</reference>